<accession>A0A2V2YSC1</accession>
<proteinExistence type="predicted"/>
<dbReference type="EMBL" id="QGTQ01000010">
    <property type="protein sequence ID" value="PWW01163.1"/>
    <property type="molecule type" value="Genomic_DNA"/>
</dbReference>
<keyword evidence="2" id="KW-1185">Reference proteome</keyword>
<dbReference type="AlphaFoldDB" id="A0A2V2YSC1"/>
<evidence type="ECO:0000313" key="1">
    <source>
        <dbReference type="EMBL" id="PWW01163.1"/>
    </source>
</evidence>
<comment type="caution">
    <text evidence="1">The sequence shown here is derived from an EMBL/GenBank/DDBJ whole genome shotgun (WGS) entry which is preliminary data.</text>
</comment>
<protein>
    <submittedName>
        <fullName evidence="1">Spore coat associated protein JA (CotJA)</fullName>
    </submittedName>
</protein>
<name>A0A2V2YSC1_9BACL</name>
<reference evidence="1 2" key="1">
    <citation type="submission" date="2018-05" db="EMBL/GenBank/DDBJ databases">
        <title>Genomic Encyclopedia of Type Strains, Phase III (KMG-III): the genomes of soil and plant-associated and newly described type strains.</title>
        <authorList>
            <person name="Whitman W."/>
        </authorList>
    </citation>
    <scope>NUCLEOTIDE SEQUENCE [LARGE SCALE GENOMIC DNA]</scope>
    <source>
        <strain evidence="1 2">CECT 5696</strain>
    </source>
</reference>
<dbReference type="Proteomes" id="UP000246635">
    <property type="component" value="Unassembled WGS sequence"/>
</dbReference>
<dbReference type="InterPro" id="IPR020256">
    <property type="entry name" value="Spore_coat_CotJA"/>
</dbReference>
<dbReference type="OrthoDB" id="2376696at2"/>
<evidence type="ECO:0000313" key="2">
    <source>
        <dbReference type="Proteomes" id="UP000246635"/>
    </source>
</evidence>
<organism evidence="1 2">
    <name type="scientific">Paenibacillus cellulosilyticus</name>
    <dbReference type="NCBI Taxonomy" id="375489"/>
    <lineage>
        <taxon>Bacteria</taxon>
        <taxon>Bacillati</taxon>
        <taxon>Bacillota</taxon>
        <taxon>Bacilli</taxon>
        <taxon>Bacillales</taxon>
        <taxon>Paenibacillaceae</taxon>
        <taxon>Paenibacillus</taxon>
    </lineage>
</organism>
<sequence length="125" mass="13969">MTLDGPVITYDEQEQLWSKGYKEEVVSLNANVNPNAVNAANVNANTAAAYATNVAQAGYREWRPFRGPFDPCPPILVKTYVVPPNQYITFQPMNLPQFSLQEALRKGTLWPALYSPYESKCGKGR</sequence>
<dbReference type="Pfam" id="PF11007">
    <property type="entry name" value="CotJA"/>
    <property type="match status" value="1"/>
</dbReference>
<gene>
    <name evidence="1" type="ORF">DFQ01_11053</name>
</gene>